<dbReference type="GO" id="GO:0005886">
    <property type="term" value="C:plasma membrane"/>
    <property type="evidence" value="ECO:0007669"/>
    <property type="project" value="TreeGrafter"/>
</dbReference>
<feature type="transmembrane region" description="Helical" evidence="1">
    <location>
        <begin position="408"/>
        <end position="426"/>
    </location>
</feature>
<dbReference type="PANTHER" id="PTHR38442">
    <property type="entry name" value="INNER MEMBRANE PROTEIN-RELATED"/>
    <property type="match status" value="1"/>
</dbReference>
<comment type="caution">
    <text evidence="2">The sequence shown here is derived from an EMBL/GenBank/DDBJ whole genome shotgun (WGS) entry which is preliminary data.</text>
</comment>
<dbReference type="EMBL" id="BMJQ01000012">
    <property type="protein sequence ID" value="GGF34042.1"/>
    <property type="molecule type" value="Genomic_DNA"/>
</dbReference>
<keyword evidence="1" id="KW-1133">Transmembrane helix</keyword>
<dbReference type="PANTHER" id="PTHR38442:SF1">
    <property type="entry name" value="INNER MEMBRANE PROTEIN"/>
    <property type="match status" value="1"/>
</dbReference>
<accession>A0A8J2YZ03</accession>
<dbReference type="Pfam" id="PF04286">
    <property type="entry name" value="DUF445"/>
    <property type="match status" value="1"/>
</dbReference>
<sequence>MFTWHEFSLGMIDLDPRLRDKRRRLSRMRSIATGLLILMLGLLALALAFRARWPALDWLAAFAEAATVGAVADWFAVVALFRRPLGLPIPHTALIPRNKDRIGAELGRFIEQHFLTPENVAGKLAELDPVGRGARWLSLPVNRRGVAARLGEALPSLLAALDDAEIERLIGGAVTRRLGEIDLGRIAGAVLDFLTEDRRHQVLLDQALALVAGWLDRNRVLILARFSEQSSFTPRFVDGYIVKRFVDGAIDLIGEVAGTPDHELRHRFDRAVRDFVGRLATDPAFRARAEALKHDALRLLAPEQFVATLWRELKRHLAEPVNGAPSPLVNQADRALGHLARSLRDDVELKARVDRAVARLAAGLTGRFRHQVAALISDVVRRWDFREVGERLELEVGRDLQFIRLNGTLVGGLVGLVLHAVLYWTGVGG</sequence>
<name>A0A8J2YZ03_9PROT</name>
<evidence type="ECO:0000313" key="2">
    <source>
        <dbReference type="EMBL" id="GGF34042.1"/>
    </source>
</evidence>
<keyword evidence="3" id="KW-1185">Reference proteome</keyword>
<dbReference type="InterPro" id="IPR007383">
    <property type="entry name" value="DUF445"/>
</dbReference>
<evidence type="ECO:0000313" key="3">
    <source>
        <dbReference type="Proteomes" id="UP000646365"/>
    </source>
</evidence>
<gene>
    <name evidence="2" type="ORF">GCM10011611_45370</name>
</gene>
<keyword evidence="1" id="KW-0472">Membrane</keyword>
<protein>
    <recommendedName>
        <fullName evidence="4">DUF445 domain-containing protein</fullName>
    </recommendedName>
</protein>
<keyword evidence="1" id="KW-0812">Transmembrane</keyword>
<reference evidence="2" key="1">
    <citation type="journal article" date="2014" name="Int. J. Syst. Evol. Microbiol.">
        <title>Complete genome sequence of Corynebacterium casei LMG S-19264T (=DSM 44701T), isolated from a smear-ripened cheese.</title>
        <authorList>
            <consortium name="US DOE Joint Genome Institute (JGI-PGF)"/>
            <person name="Walter F."/>
            <person name="Albersmeier A."/>
            <person name="Kalinowski J."/>
            <person name="Ruckert C."/>
        </authorList>
    </citation>
    <scope>NUCLEOTIDE SEQUENCE</scope>
    <source>
        <strain evidence="2">CGMCC 1.15725</strain>
    </source>
</reference>
<feature type="transmembrane region" description="Helical" evidence="1">
    <location>
        <begin position="58"/>
        <end position="81"/>
    </location>
</feature>
<dbReference type="AlphaFoldDB" id="A0A8J2YZ03"/>
<dbReference type="Proteomes" id="UP000646365">
    <property type="component" value="Unassembled WGS sequence"/>
</dbReference>
<proteinExistence type="predicted"/>
<organism evidence="2 3">
    <name type="scientific">Aliidongia dinghuensis</name>
    <dbReference type="NCBI Taxonomy" id="1867774"/>
    <lineage>
        <taxon>Bacteria</taxon>
        <taxon>Pseudomonadati</taxon>
        <taxon>Pseudomonadota</taxon>
        <taxon>Alphaproteobacteria</taxon>
        <taxon>Rhodospirillales</taxon>
        <taxon>Dongiaceae</taxon>
        <taxon>Aliidongia</taxon>
    </lineage>
</organism>
<reference evidence="2" key="2">
    <citation type="submission" date="2020-09" db="EMBL/GenBank/DDBJ databases">
        <authorList>
            <person name="Sun Q."/>
            <person name="Zhou Y."/>
        </authorList>
    </citation>
    <scope>NUCLEOTIDE SEQUENCE</scope>
    <source>
        <strain evidence="2">CGMCC 1.15725</strain>
    </source>
</reference>
<evidence type="ECO:0008006" key="4">
    <source>
        <dbReference type="Google" id="ProtNLM"/>
    </source>
</evidence>
<evidence type="ECO:0000256" key="1">
    <source>
        <dbReference type="SAM" id="Phobius"/>
    </source>
</evidence>